<name>A0A7C3Z1L3_9BACT</name>
<reference evidence="1" key="1">
    <citation type="journal article" date="2020" name="mSystems">
        <title>Genome- and Community-Level Interaction Insights into Carbon Utilization and Element Cycling Functions of Hydrothermarchaeota in Hydrothermal Sediment.</title>
        <authorList>
            <person name="Zhou Z."/>
            <person name="Liu Y."/>
            <person name="Xu W."/>
            <person name="Pan J."/>
            <person name="Luo Z.H."/>
            <person name="Li M."/>
        </authorList>
    </citation>
    <scope>NUCLEOTIDE SEQUENCE [LARGE SCALE GENOMIC DNA]</scope>
    <source>
        <strain evidence="1">SpSt-897</strain>
    </source>
</reference>
<proteinExistence type="predicted"/>
<evidence type="ECO:0008006" key="2">
    <source>
        <dbReference type="Google" id="ProtNLM"/>
    </source>
</evidence>
<sequence>MVENLRNLVAGTLTCGVFIFSALNEAQALPSFARQTGMDCSACHTAFPELTPFGRTFKLTGYTISKTNKPYQINPPPITAMLQGSYSRTNSNLPPDTAPTGYKGNDNINVPQQASVFYGGKIWDKLGAFIQITYDDVFDGIFLDNTDVRFAHTMELAGKPLIVGLTFNNNPTVQDVWNSTPTWGFPWSASNVAPTPAAAAVIDNTLSSMVGGLGIYGFWNNFLYAELTFYRTALNGYTQVLSTGTPIDTYVTGVAPYWRLYLQHQKGQHTFMVGTYGMVTHILPAGETRGTADRFTDIALDLNYQFITKKHLFSTQATWIHEFQDWFGSYPQGAAANRSSVLDTIRINFNYYYRFHHRQTVGGTFGIFSTSGVSDSLLYAPAPVSGSRTGSPNSNGFILQAYYLPWERTKFTLQYTLYNRFNGSYSNYDGFGRNASMNNTLYLLAWLAF</sequence>
<dbReference type="EMBL" id="DTMF01000211">
    <property type="protein sequence ID" value="HGF34449.1"/>
    <property type="molecule type" value="Genomic_DNA"/>
</dbReference>
<gene>
    <name evidence="1" type="ORF">ENW96_08700</name>
</gene>
<dbReference type="AlphaFoldDB" id="A0A7C3Z1L3"/>
<comment type="caution">
    <text evidence="1">The sequence shown here is derived from an EMBL/GenBank/DDBJ whole genome shotgun (WGS) entry which is preliminary data.</text>
</comment>
<accession>A0A7C3Z1L3</accession>
<organism evidence="1">
    <name type="scientific">Desulfobacca acetoxidans</name>
    <dbReference type="NCBI Taxonomy" id="60893"/>
    <lineage>
        <taxon>Bacteria</taxon>
        <taxon>Pseudomonadati</taxon>
        <taxon>Thermodesulfobacteriota</taxon>
        <taxon>Desulfobaccia</taxon>
        <taxon>Desulfobaccales</taxon>
        <taxon>Desulfobaccaceae</taxon>
        <taxon>Desulfobacca</taxon>
    </lineage>
</organism>
<protein>
    <recommendedName>
        <fullName evidence="2">Cytochrome C</fullName>
    </recommendedName>
</protein>
<evidence type="ECO:0000313" key="1">
    <source>
        <dbReference type="EMBL" id="HGF34449.1"/>
    </source>
</evidence>